<dbReference type="PRINTS" id="PR00870">
    <property type="entry name" value="DNAPOLXBETA"/>
</dbReference>
<evidence type="ECO:0000259" key="9">
    <source>
        <dbReference type="SMART" id="SM00483"/>
    </source>
</evidence>
<evidence type="ECO:0000256" key="1">
    <source>
        <dbReference type="ARBA" id="ARBA00022679"/>
    </source>
</evidence>
<feature type="compositionally biased region" description="Low complexity" evidence="8">
    <location>
        <begin position="1"/>
        <end position="34"/>
    </location>
</feature>
<dbReference type="Gene3D" id="1.10.150.110">
    <property type="entry name" value="DNA polymerase beta, N-terminal domain-like"/>
    <property type="match status" value="1"/>
</dbReference>
<keyword evidence="1 7" id="KW-0808">Transferase</keyword>
<dbReference type="GO" id="GO:0003887">
    <property type="term" value="F:DNA-directed DNA polymerase activity"/>
    <property type="evidence" value="ECO:0007669"/>
    <property type="project" value="UniProtKB-UniRule"/>
</dbReference>
<dbReference type="Gene3D" id="3.30.460.10">
    <property type="entry name" value="Beta Polymerase, domain 2"/>
    <property type="match status" value="1"/>
</dbReference>
<feature type="region of interest" description="Disordered" evidence="8">
    <location>
        <begin position="1"/>
        <end position="50"/>
    </location>
</feature>
<dbReference type="Gene3D" id="3.30.210.10">
    <property type="entry name" value="DNA polymerase, thumb domain"/>
    <property type="match status" value="1"/>
</dbReference>
<evidence type="ECO:0000256" key="3">
    <source>
        <dbReference type="ARBA" id="ARBA00022763"/>
    </source>
</evidence>
<keyword evidence="2 7" id="KW-0548">Nucleotidyltransferase</keyword>
<dbReference type="InterPro" id="IPR028207">
    <property type="entry name" value="DNA_pol_B_palm_palm"/>
</dbReference>
<dbReference type="AlphaFoldDB" id="A0A8H7VQZ0"/>
<dbReference type="InterPro" id="IPR043519">
    <property type="entry name" value="NT_sf"/>
</dbReference>
<dbReference type="Pfam" id="PF10391">
    <property type="entry name" value="DNA_pol_lambd_f"/>
    <property type="match status" value="1"/>
</dbReference>
<comment type="similarity">
    <text evidence="7">Belongs to the DNA polymerase type-X family.</text>
</comment>
<feature type="domain" description="DNA-directed DNA polymerase X" evidence="9">
    <location>
        <begin position="115"/>
        <end position="434"/>
    </location>
</feature>
<gene>
    <name evidence="10" type="ORF">INT45_009173</name>
</gene>
<keyword evidence="4 7" id="KW-0239">DNA-directed DNA polymerase</keyword>
<dbReference type="Pfam" id="PF14716">
    <property type="entry name" value="HHH_8"/>
    <property type="match status" value="1"/>
</dbReference>
<protein>
    <recommendedName>
        <fullName evidence="7">DNA polymerase</fullName>
        <ecNumber evidence="7">2.7.7.7</ecNumber>
    </recommendedName>
</protein>
<comment type="subcellular location">
    <subcellularLocation>
        <location evidence="7">Nucleus</location>
    </subcellularLocation>
</comment>
<proteinExistence type="inferred from homology"/>
<dbReference type="SUPFAM" id="SSF81301">
    <property type="entry name" value="Nucleotidyltransferase"/>
    <property type="match status" value="1"/>
</dbReference>
<dbReference type="InterPro" id="IPR022312">
    <property type="entry name" value="DNA_pol_X"/>
</dbReference>
<comment type="function">
    <text evidence="7">DNA polymerase that functions in several pathways of DNA repair. Involved in base excision repair (BER) responsible for repair of lesions that give rise to abasic (AP) sites in DNA. Also contributes to DNA double-strand break repair by non-homologous end joining and homologous recombination. Has both template-dependent and template-independent (terminal transferase) DNA polymerase activities. Has also a 5'-deoxyribose-5-phosphate lyase (dRP lyase) activity.</text>
</comment>
<dbReference type="InterPro" id="IPR010996">
    <property type="entry name" value="HHH_MUS81"/>
</dbReference>
<keyword evidence="11" id="KW-1185">Reference proteome</keyword>
<dbReference type="Pfam" id="PF14791">
    <property type="entry name" value="DNA_pol_B_thumb"/>
    <property type="match status" value="1"/>
</dbReference>
<keyword evidence="7" id="KW-0539">Nucleus</keyword>
<dbReference type="OrthoDB" id="205514at2759"/>
<dbReference type="GO" id="GO:0046872">
    <property type="term" value="F:metal ion binding"/>
    <property type="evidence" value="ECO:0007669"/>
    <property type="project" value="UniProtKB-UniRule"/>
</dbReference>
<dbReference type="PANTHER" id="PTHR11276">
    <property type="entry name" value="DNA POLYMERASE TYPE-X FAMILY MEMBER"/>
    <property type="match status" value="1"/>
</dbReference>
<dbReference type="GO" id="GO:0003677">
    <property type="term" value="F:DNA binding"/>
    <property type="evidence" value="ECO:0007669"/>
    <property type="project" value="UniProtKB-UniRule"/>
</dbReference>
<evidence type="ECO:0000313" key="10">
    <source>
        <dbReference type="EMBL" id="KAG2228127.1"/>
    </source>
</evidence>
<dbReference type="Gene3D" id="1.10.150.20">
    <property type="entry name" value="5' to 3' exonuclease, C-terminal subdomain"/>
    <property type="match status" value="1"/>
</dbReference>
<evidence type="ECO:0000313" key="11">
    <source>
        <dbReference type="Proteomes" id="UP000646827"/>
    </source>
</evidence>
<dbReference type="InterPro" id="IPR037160">
    <property type="entry name" value="DNA_Pol_thumb_sf"/>
</dbReference>
<evidence type="ECO:0000256" key="7">
    <source>
        <dbReference type="RuleBase" id="RU366014"/>
    </source>
</evidence>
<dbReference type="FunFam" id="3.30.210.10:FF:000005">
    <property type="entry name" value="DNA polymerase IV"/>
    <property type="match status" value="1"/>
</dbReference>
<dbReference type="Proteomes" id="UP000646827">
    <property type="component" value="Unassembled WGS sequence"/>
</dbReference>
<dbReference type="EC" id="2.7.7.7" evidence="7"/>
<dbReference type="CDD" id="cd00141">
    <property type="entry name" value="NT_POLXc"/>
    <property type="match status" value="1"/>
</dbReference>
<dbReference type="SMART" id="SM00483">
    <property type="entry name" value="POLXc"/>
    <property type="match status" value="1"/>
</dbReference>
<evidence type="ECO:0000256" key="2">
    <source>
        <dbReference type="ARBA" id="ARBA00022695"/>
    </source>
</evidence>
<sequence length="435" mass="49143">MTENSSSGSSSKDTKASRGSSSNSSKDINTSRSSPDLTTHEVQKSTREKEQVITANALHKKFAHIPPDELPPDDRGCDEDDYFVEIKKEGSSKATTAEFNNSRYACLRETPLEAYRNRRLVFLLQLLEKKRSLLEMSEMRALAYHRAWAAIKAYPRNITSATEAQKITGIGAKIGGLIRIYLETGTIPEAECLLSDEKFRTLSHFCKVFGVGPSTANIWWDKGYRSLQEVLDRAKPPESIQLAIELLSEFDQQMDRKDVEEIIEIIILAATHLDEGAIVTPVGGYRRGKEQNADVDIVVSWSDSEKHKEDYLKHSLLISDRRTNYYGRLQTTGGANMEKLDTCYCAFMQPSKQVLRQVDIVVATPDQYAAAVLAWTGSRQFERDLRDYAKKEKRLSVKGHAIFKENSEKPLTIKSEEDAFKLLGIPYIEPNMRNC</sequence>
<keyword evidence="5 7" id="KW-0234">DNA repair</keyword>
<dbReference type="InterPro" id="IPR018944">
    <property type="entry name" value="DNA_pol_lambd_fingers_domain"/>
</dbReference>
<dbReference type="InterPro" id="IPR029398">
    <property type="entry name" value="PolB_thumb"/>
</dbReference>
<feature type="compositionally biased region" description="Basic and acidic residues" evidence="8">
    <location>
        <begin position="38"/>
        <end position="50"/>
    </location>
</feature>
<evidence type="ECO:0000256" key="4">
    <source>
        <dbReference type="ARBA" id="ARBA00022932"/>
    </source>
</evidence>
<dbReference type="InterPro" id="IPR027421">
    <property type="entry name" value="DNA_pol_lamdba_lyase_dom_sf"/>
</dbReference>
<reference evidence="10 11" key="1">
    <citation type="submission" date="2020-12" db="EMBL/GenBank/DDBJ databases">
        <title>Metabolic potential, ecology and presence of endohyphal bacteria is reflected in genomic diversity of Mucoromycotina.</title>
        <authorList>
            <person name="Muszewska A."/>
            <person name="Okrasinska A."/>
            <person name="Steczkiewicz K."/>
            <person name="Drgas O."/>
            <person name="Orlowska M."/>
            <person name="Perlinska-Lenart U."/>
            <person name="Aleksandrzak-Piekarczyk T."/>
            <person name="Szatraj K."/>
            <person name="Zielenkiewicz U."/>
            <person name="Pilsyk S."/>
            <person name="Malc E."/>
            <person name="Mieczkowski P."/>
            <person name="Kruszewska J.S."/>
            <person name="Biernat P."/>
            <person name="Pawlowska J."/>
        </authorList>
    </citation>
    <scope>NUCLEOTIDE SEQUENCE [LARGE SCALE GENOMIC DNA]</scope>
    <source>
        <strain evidence="10 11">CBS 142.35</strain>
    </source>
</reference>
<dbReference type="InterPro" id="IPR002008">
    <property type="entry name" value="DNA_pol_X_beta-like"/>
</dbReference>
<dbReference type="SUPFAM" id="SSF47802">
    <property type="entry name" value="DNA polymerase beta, N-terminal domain-like"/>
    <property type="match status" value="1"/>
</dbReference>
<comment type="caution">
    <text evidence="10">The sequence shown here is derived from an EMBL/GenBank/DDBJ whole genome shotgun (WGS) entry which is preliminary data.</text>
</comment>
<accession>A0A8H7VQZ0</accession>
<evidence type="ECO:0000256" key="8">
    <source>
        <dbReference type="SAM" id="MobiDB-lite"/>
    </source>
</evidence>
<organism evidence="10 11">
    <name type="scientific">Circinella minor</name>
    <dbReference type="NCBI Taxonomy" id="1195481"/>
    <lineage>
        <taxon>Eukaryota</taxon>
        <taxon>Fungi</taxon>
        <taxon>Fungi incertae sedis</taxon>
        <taxon>Mucoromycota</taxon>
        <taxon>Mucoromycotina</taxon>
        <taxon>Mucoromycetes</taxon>
        <taxon>Mucorales</taxon>
        <taxon>Lichtheimiaceae</taxon>
        <taxon>Circinella</taxon>
    </lineage>
</organism>
<evidence type="ECO:0000256" key="5">
    <source>
        <dbReference type="ARBA" id="ARBA00023204"/>
    </source>
</evidence>
<keyword evidence="3 7" id="KW-0227">DNA damage</keyword>
<evidence type="ECO:0000256" key="6">
    <source>
        <dbReference type="ARBA" id="ARBA00049244"/>
    </source>
</evidence>
<name>A0A8H7VQZ0_9FUNG</name>
<dbReference type="PRINTS" id="PR00869">
    <property type="entry name" value="DNAPOLX"/>
</dbReference>
<dbReference type="Pfam" id="PF14792">
    <property type="entry name" value="DNA_pol_B_palm"/>
    <property type="match status" value="1"/>
</dbReference>
<comment type="catalytic activity">
    <reaction evidence="6 7">
        <text>DNA(n) + a 2'-deoxyribonucleoside 5'-triphosphate = DNA(n+1) + diphosphate</text>
        <dbReference type="Rhea" id="RHEA:22508"/>
        <dbReference type="Rhea" id="RHEA-COMP:17339"/>
        <dbReference type="Rhea" id="RHEA-COMP:17340"/>
        <dbReference type="ChEBI" id="CHEBI:33019"/>
        <dbReference type="ChEBI" id="CHEBI:61560"/>
        <dbReference type="ChEBI" id="CHEBI:173112"/>
        <dbReference type="EC" id="2.7.7.7"/>
    </reaction>
</comment>
<dbReference type="InterPro" id="IPR002054">
    <property type="entry name" value="DNA-dir_DNA_pol_X"/>
</dbReference>
<dbReference type="GO" id="GO:0006303">
    <property type="term" value="P:double-strand break repair via nonhomologous end joining"/>
    <property type="evidence" value="ECO:0007669"/>
    <property type="project" value="TreeGrafter"/>
</dbReference>
<dbReference type="PANTHER" id="PTHR11276:SF40">
    <property type="entry name" value="BRCT DOMAIN-CONTAINING PROTEIN"/>
    <property type="match status" value="1"/>
</dbReference>
<dbReference type="SUPFAM" id="SSF81585">
    <property type="entry name" value="PsbU/PolX domain-like"/>
    <property type="match status" value="1"/>
</dbReference>
<dbReference type="EMBL" id="JAEPRB010000002">
    <property type="protein sequence ID" value="KAG2228127.1"/>
    <property type="molecule type" value="Genomic_DNA"/>
</dbReference>
<dbReference type="GO" id="GO:0005634">
    <property type="term" value="C:nucleus"/>
    <property type="evidence" value="ECO:0007669"/>
    <property type="project" value="UniProtKB-SubCell"/>
</dbReference>